<dbReference type="Proteomes" id="UP001161388">
    <property type="component" value="Unassembled WGS sequence"/>
</dbReference>
<reference evidence="2" key="2">
    <citation type="submission" date="2023-01" db="EMBL/GenBank/DDBJ databases">
        <title>Draft genome sequence of Sulfitobacter pacificus strain NBRC 109915.</title>
        <authorList>
            <person name="Sun Q."/>
            <person name="Mori K."/>
        </authorList>
    </citation>
    <scope>NUCLEOTIDE SEQUENCE</scope>
    <source>
        <strain evidence="2">NBRC 109915</strain>
    </source>
</reference>
<sequence length="423" mass="45286">MADTSLWNRETVQDRAANVFARLDREESGTKHVFIQTFATQCLSTETMPQAGPLAGALVSVKDLFDVKSFVTRAGTIFLSDAPPAEKDAEAIRRLRDAGALLLGHTNMTELAYSGLGLNPHYNTPCNALDPDRIPGGSTSGGAVSVALGLADIAIGTDTGGSCRIPAAFNGIVGFKPTQSAISRQGCKPLSQTLDSVGVMAQSVAACRAAFEVMAKDNADFDRPVSKRFIVPTNFGTHDLEPVIANAFEAAIARLTAAGHSVSYAPLNVLDLMAEFPAWHVTSVECRANYAEAFAQSPETFDPRVLSRMHRAEERGAVAYRESLNLRAALIPQFETELADATLLMPTVPIQAPRFSEVDEDASFNSKNLQALRNPSVANVMDGCSVSVPFWHEDTCIGVMLTAPAKRDLGLLALAESLERVFA</sequence>
<keyword evidence="3" id="KW-1185">Reference proteome</keyword>
<dbReference type="Gene3D" id="3.90.1300.10">
    <property type="entry name" value="Amidase signature (AS) domain"/>
    <property type="match status" value="1"/>
</dbReference>
<evidence type="ECO:0000313" key="2">
    <source>
        <dbReference type="EMBL" id="GLQ29516.1"/>
    </source>
</evidence>
<gene>
    <name evidence="2" type="ORF">GCM10007927_43200</name>
</gene>
<proteinExistence type="predicted"/>
<dbReference type="Pfam" id="PF01425">
    <property type="entry name" value="Amidase"/>
    <property type="match status" value="1"/>
</dbReference>
<reference evidence="2" key="1">
    <citation type="journal article" date="2014" name="Int. J. Syst. Evol. Microbiol.">
        <title>Complete genome of a new Firmicutes species belonging to the dominant human colonic microbiota ('Ruminococcus bicirculans') reveals two chromosomes and a selective capacity to utilize plant glucans.</title>
        <authorList>
            <consortium name="NISC Comparative Sequencing Program"/>
            <person name="Wegmann U."/>
            <person name="Louis P."/>
            <person name="Goesmann A."/>
            <person name="Henrissat B."/>
            <person name="Duncan S.H."/>
            <person name="Flint H.J."/>
        </authorList>
    </citation>
    <scope>NUCLEOTIDE SEQUENCE</scope>
    <source>
        <strain evidence="2">NBRC 109915</strain>
    </source>
</reference>
<feature type="domain" description="Amidase" evidence="1">
    <location>
        <begin position="48"/>
        <end position="411"/>
    </location>
</feature>
<dbReference type="EMBL" id="BSNL01000025">
    <property type="protein sequence ID" value="GLQ29516.1"/>
    <property type="molecule type" value="Genomic_DNA"/>
</dbReference>
<dbReference type="RefSeq" id="WP_284376995.1">
    <property type="nucleotide sequence ID" value="NZ_BSNL01000025.1"/>
</dbReference>
<dbReference type="InterPro" id="IPR000120">
    <property type="entry name" value="Amidase"/>
</dbReference>
<dbReference type="SUPFAM" id="SSF75304">
    <property type="entry name" value="Amidase signature (AS) enzymes"/>
    <property type="match status" value="1"/>
</dbReference>
<evidence type="ECO:0000313" key="3">
    <source>
        <dbReference type="Proteomes" id="UP001161388"/>
    </source>
</evidence>
<accession>A0ABQ5VRA8</accession>
<organism evidence="2 3">
    <name type="scientific">Sulfitobacter pacificus</name>
    <dbReference type="NCBI Taxonomy" id="1499314"/>
    <lineage>
        <taxon>Bacteria</taxon>
        <taxon>Pseudomonadati</taxon>
        <taxon>Pseudomonadota</taxon>
        <taxon>Alphaproteobacteria</taxon>
        <taxon>Rhodobacterales</taxon>
        <taxon>Roseobacteraceae</taxon>
        <taxon>Sulfitobacter</taxon>
    </lineage>
</organism>
<protein>
    <submittedName>
        <fullName evidence="2">Amidase</fullName>
    </submittedName>
</protein>
<name>A0ABQ5VRA8_9RHOB</name>
<dbReference type="PANTHER" id="PTHR11895:SF176">
    <property type="entry name" value="AMIDASE AMID-RELATED"/>
    <property type="match status" value="1"/>
</dbReference>
<evidence type="ECO:0000259" key="1">
    <source>
        <dbReference type="Pfam" id="PF01425"/>
    </source>
</evidence>
<dbReference type="InterPro" id="IPR036928">
    <property type="entry name" value="AS_sf"/>
</dbReference>
<comment type="caution">
    <text evidence="2">The sequence shown here is derived from an EMBL/GenBank/DDBJ whole genome shotgun (WGS) entry which is preliminary data.</text>
</comment>
<dbReference type="InterPro" id="IPR023631">
    <property type="entry name" value="Amidase_dom"/>
</dbReference>
<dbReference type="PANTHER" id="PTHR11895">
    <property type="entry name" value="TRANSAMIDASE"/>
    <property type="match status" value="1"/>
</dbReference>